<organism evidence="2 3">
    <name type="scientific">Blastococcus xanthinilyticus</name>
    <dbReference type="NCBI Taxonomy" id="1564164"/>
    <lineage>
        <taxon>Bacteria</taxon>
        <taxon>Bacillati</taxon>
        <taxon>Actinomycetota</taxon>
        <taxon>Actinomycetes</taxon>
        <taxon>Geodermatophilales</taxon>
        <taxon>Geodermatophilaceae</taxon>
        <taxon>Blastococcus</taxon>
    </lineage>
</organism>
<dbReference type="EMBL" id="VNHW01000003">
    <property type="protein sequence ID" value="TYP88862.1"/>
    <property type="molecule type" value="Genomic_DNA"/>
</dbReference>
<dbReference type="RefSeq" id="WP_208092359.1">
    <property type="nucleotide sequence ID" value="NZ_VNHW01000003.1"/>
</dbReference>
<feature type="transmembrane region" description="Helical" evidence="1">
    <location>
        <begin position="35"/>
        <end position="55"/>
    </location>
</feature>
<name>A0A5S5D224_9ACTN</name>
<protein>
    <submittedName>
        <fullName evidence="2">Uncharacterized protein DUF1622</fullName>
    </submittedName>
</protein>
<comment type="caution">
    <text evidence="2">The sequence shown here is derived from an EMBL/GenBank/DDBJ whole genome shotgun (WGS) entry which is preliminary data.</text>
</comment>
<keyword evidence="1" id="KW-0812">Transmembrane</keyword>
<feature type="transmembrane region" description="Helical" evidence="1">
    <location>
        <begin position="6"/>
        <end position="28"/>
    </location>
</feature>
<evidence type="ECO:0000313" key="2">
    <source>
        <dbReference type="EMBL" id="TYP88862.1"/>
    </source>
</evidence>
<evidence type="ECO:0000256" key="1">
    <source>
        <dbReference type="SAM" id="Phobius"/>
    </source>
</evidence>
<keyword evidence="1" id="KW-1133">Transmembrane helix</keyword>
<dbReference type="AlphaFoldDB" id="A0A5S5D224"/>
<proteinExistence type="predicted"/>
<reference evidence="2 3" key="1">
    <citation type="submission" date="2019-07" db="EMBL/GenBank/DDBJ databases">
        <title>Genomic Encyclopedia of Archaeal and Bacterial Type Strains, Phase II (KMG-II): from individual species to whole genera.</title>
        <authorList>
            <person name="Goeker M."/>
        </authorList>
    </citation>
    <scope>NUCLEOTIDE SEQUENCE [LARGE SCALE GENOMIC DNA]</scope>
    <source>
        <strain evidence="2 3">DSM 46842</strain>
    </source>
</reference>
<accession>A0A5S5D224</accession>
<evidence type="ECO:0000313" key="3">
    <source>
        <dbReference type="Proteomes" id="UP000322499"/>
    </source>
</evidence>
<keyword evidence="1" id="KW-0472">Membrane</keyword>
<sequence length="118" mass="12149">MSSTFAAVTGVMSQVVAGIALVSGGLALAVTRRPALALGILLDLLVAAGLLRLAGDPDWRAILSTAAVVALRHLVSYGLRLGAVSVHRGPAGGGAGHRPLPRRLQDLAHRALRPAWRP</sequence>
<keyword evidence="3" id="KW-1185">Reference proteome</keyword>
<gene>
    <name evidence="2" type="ORF">BD833_10317</name>
</gene>
<dbReference type="Proteomes" id="UP000322499">
    <property type="component" value="Unassembled WGS sequence"/>
</dbReference>